<comment type="caution">
    <text evidence="1">The sequence shown here is derived from an EMBL/GenBank/DDBJ whole genome shotgun (WGS) entry which is preliminary data.</text>
</comment>
<accession>A0ACB7SFB7</accession>
<reference evidence="1" key="1">
    <citation type="submission" date="2020-05" db="EMBL/GenBank/DDBJ databases">
        <title>Large-scale comparative analyses of tick genomes elucidate their genetic diversity and vector capacities.</title>
        <authorList>
            <person name="Jia N."/>
            <person name="Wang J."/>
            <person name="Shi W."/>
            <person name="Du L."/>
            <person name="Sun Y."/>
            <person name="Zhan W."/>
            <person name="Jiang J."/>
            <person name="Wang Q."/>
            <person name="Zhang B."/>
            <person name="Ji P."/>
            <person name="Sakyi L.B."/>
            <person name="Cui X."/>
            <person name="Yuan T."/>
            <person name="Jiang B."/>
            <person name="Yang W."/>
            <person name="Lam T.T.-Y."/>
            <person name="Chang Q."/>
            <person name="Ding S."/>
            <person name="Wang X."/>
            <person name="Zhu J."/>
            <person name="Ruan X."/>
            <person name="Zhao L."/>
            <person name="Wei J."/>
            <person name="Que T."/>
            <person name="Du C."/>
            <person name="Cheng J."/>
            <person name="Dai P."/>
            <person name="Han X."/>
            <person name="Huang E."/>
            <person name="Gao Y."/>
            <person name="Liu J."/>
            <person name="Shao H."/>
            <person name="Ye R."/>
            <person name="Li L."/>
            <person name="Wei W."/>
            <person name="Wang X."/>
            <person name="Wang C."/>
            <person name="Yang T."/>
            <person name="Huo Q."/>
            <person name="Li W."/>
            <person name="Guo W."/>
            <person name="Chen H."/>
            <person name="Zhou L."/>
            <person name="Ni X."/>
            <person name="Tian J."/>
            <person name="Zhou Y."/>
            <person name="Sheng Y."/>
            <person name="Liu T."/>
            <person name="Pan Y."/>
            <person name="Xia L."/>
            <person name="Li J."/>
            <person name="Zhao F."/>
            <person name="Cao W."/>
        </authorList>
    </citation>
    <scope>NUCLEOTIDE SEQUENCE</scope>
    <source>
        <strain evidence="1">Hyas-2018</strain>
    </source>
</reference>
<evidence type="ECO:0000313" key="1">
    <source>
        <dbReference type="EMBL" id="KAH6932418.1"/>
    </source>
</evidence>
<sequence length="84" mass="9566">MKMEIPHGVDGNILSKTEIAKKYNITENTLSTYTKNRESITAGHKKQKVQPSSQRLRHQHVSNWKMPSSCGSSRFNARIFYSVG</sequence>
<protein>
    <submittedName>
        <fullName evidence="1">Uncharacterized protein</fullName>
    </submittedName>
</protein>
<evidence type="ECO:0000313" key="2">
    <source>
        <dbReference type="Proteomes" id="UP000821845"/>
    </source>
</evidence>
<organism evidence="1 2">
    <name type="scientific">Hyalomma asiaticum</name>
    <name type="common">Tick</name>
    <dbReference type="NCBI Taxonomy" id="266040"/>
    <lineage>
        <taxon>Eukaryota</taxon>
        <taxon>Metazoa</taxon>
        <taxon>Ecdysozoa</taxon>
        <taxon>Arthropoda</taxon>
        <taxon>Chelicerata</taxon>
        <taxon>Arachnida</taxon>
        <taxon>Acari</taxon>
        <taxon>Parasitiformes</taxon>
        <taxon>Ixodida</taxon>
        <taxon>Ixodoidea</taxon>
        <taxon>Ixodidae</taxon>
        <taxon>Hyalomminae</taxon>
        <taxon>Hyalomma</taxon>
    </lineage>
</organism>
<gene>
    <name evidence="1" type="ORF">HPB50_005480</name>
</gene>
<dbReference type="Proteomes" id="UP000821845">
    <property type="component" value="Chromosome 4"/>
</dbReference>
<proteinExistence type="predicted"/>
<dbReference type="EMBL" id="CM023484">
    <property type="protein sequence ID" value="KAH6932418.1"/>
    <property type="molecule type" value="Genomic_DNA"/>
</dbReference>
<name>A0ACB7SFB7_HYAAI</name>
<keyword evidence="2" id="KW-1185">Reference proteome</keyword>